<reference evidence="15" key="1">
    <citation type="journal article" date="2020" name="mSystems">
        <title>Genome- and Community-Level Interaction Insights into Carbon Utilization and Element Cycling Functions of Hydrothermarchaeota in Hydrothermal Sediment.</title>
        <authorList>
            <person name="Zhou Z."/>
            <person name="Liu Y."/>
            <person name="Xu W."/>
            <person name="Pan J."/>
            <person name="Luo Z.H."/>
            <person name="Li M."/>
        </authorList>
    </citation>
    <scope>NUCLEOTIDE SEQUENCE [LARGE SCALE GENOMIC DNA]</scope>
    <source>
        <strain evidence="15">HyVt-493</strain>
    </source>
</reference>
<evidence type="ECO:0000256" key="4">
    <source>
        <dbReference type="ARBA" id="ARBA00016436"/>
    </source>
</evidence>
<dbReference type="NCBIfam" id="TIGR00682">
    <property type="entry name" value="lpxK"/>
    <property type="match status" value="1"/>
</dbReference>
<dbReference type="PANTHER" id="PTHR42724">
    <property type="entry name" value="TETRAACYLDISACCHARIDE 4'-KINASE"/>
    <property type="match status" value="1"/>
</dbReference>
<keyword evidence="10 13" id="KW-0067">ATP-binding</keyword>
<evidence type="ECO:0000256" key="13">
    <source>
        <dbReference type="HAMAP-Rule" id="MF_00409"/>
    </source>
</evidence>
<protein>
    <recommendedName>
        <fullName evidence="4 13">Tetraacyldisaccharide 4'-kinase</fullName>
        <ecNumber evidence="3 13">2.7.1.130</ecNumber>
    </recommendedName>
    <alternativeName>
        <fullName evidence="12 13">Lipid A 4'-kinase</fullName>
    </alternativeName>
</protein>
<keyword evidence="14" id="KW-0472">Membrane</keyword>
<dbReference type="InterPro" id="IPR003758">
    <property type="entry name" value="LpxK"/>
</dbReference>
<dbReference type="EMBL" id="DRMS01000114">
    <property type="protein sequence ID" value="HFC91716.1"/>
    <property type="molecule type" value="Genomic_DNA"/>
</dbReference>
<evidence type="ECO:0000256" key="11">
    <source>
        <dbReference type="ARBA" id="ARBA00023098"/>
    </source>
</evidence>
<evidence type="ECO:0000256" key="10">
    <source>
        <dbReference type="ARBA" id="ARBA00022840"/>
    </source>
</evidence>
<keyword evidence="14" id="KW-1133">Transmembrane helix</keyword>
<dbReference type="GO" id="GO:0005886">
    <property type="term" value="C:plasma membrane"/>
    <property type="evidence" value="ECO:0007669"/>
    <property type="project" value="TreeGrafter"/>
</dbReference>
<organism evidence="15">
    <name type="scientific">Leucothrix mucor</name>
    <dbReference type="NCBI Taxonomy" id="45248"/>
    <lineage>
        <taxon>Bacteria</taxon>
        <taxon>Pseudomonadati</taxon>
        <taxon>Pseudomonadota</taxon>
        <taxon>Gammaproteobacteria</taxon>
        <taxon>Thiotrichales</taxon>
        <taxon>Thiotrichaceae</taxon>
        <taxon>Leucothrix</taxon>
    </lineage>
</organism>
<keyword evidence="11 13" id="KW-0443">Lipid metabolism</keyword>
<evidence type="ECO:0000256" key="2">
    <source>
        <dbReference type="ARBA" id="ARBA00004870"/>
    </source>
</evidence>
<gene>
    <name evidence="13" type="primary">lpxK</name>
    <name evidence="15" type="ORF">ENJ51_02765</name>
</gene>
<evidence type="ECO:0000256" key="6">
    <source>
        <dbReference type="ARBA" id="ARBA00022556"/>
    </source>
</evidence>
<name>A0A7V2WU43_LEUMU</name>
<comment type="similarity">
    <text evidence="13">Belongs to the LpxK family.</text>
</comment>
<keyword evidence="5 13" id="KW-0444">Lipid biosynthesis</keyword>
<comment type="catalytic activity">
    <reaction evidence="13">
        <text>a lipid A disaccharide + ATP = a lipid IVA + ADP + H(+)</text>
        <dbReference type="Rhea" id="RHEA:67840"/>
        <dbReference type="ChEBI" id="CHEBI:15378"/>
        <dbReference type="ChEBI" id="CHEBI:30616"/>
        <dbReference type="ChEBI" id="CHEBI:176343"/>
        <dbReference type="ChEBI" id="CHEBI:176425"/>
        <dbReference type="ChEBI" id="CHEBI:456216"/>
        <dbReference type="EC" id="2.7.1.130"/>
    </reaction>
</comment>
<feature type="transmembrane region" description="Helical" evidence="14">
    <location>
        <begin position="25"/>
        <end position="43"/>
    </location>
</feature>
<evidence type="ECO:0000256" key="14">
    <source>
        <dbReference type="SAM" id="Phobius"/>
    </source>
</evidence>
<dbReference type="EC" id="2.7.1.130" evidence="3 13"/>
<evidence type="ECO:0000256" key="8">
    <source>
        <dbReference type="ARBA" id="ARBA00022741"/>
    </source>
</evidence>
<evidence type="ECO:0000256" key="12">
    <source>
        <dbReference type="ARBA" id="ARBA00029757"/>
    </source>
</evidence>
<comment type="function">
    <text evidence="1 13">Transfers the gamma-phosphate of ATP to the 4'-position of a tetraacyldisaccharide 1-phosphate intermediate (termed DS-1-P) to form tetraacyldisaccharide 1,4'-bis-phosphate (lipid IVA).</text>
</comment>
<keyword evidence="9 13" id="KW-0418">Kinase</keyword>
<feature type="binding site" evidence="13">
    <location>
        <begin position="63"/>
        <end position="70"/>
    </location>
    <ligand>
        <name>ATP</name>
        <dbReference type="ChEBI" id="CHEBI:30616"/>
    </ligand>
</feature>
<dbReference type="AlphaFoldDB" id="A0A7V2WU43"/>
<keyword evidence="8 13" id="KW-0547">Nucleotide-binding</keyword>
<evidence type="ECO:0000256" key="7">
    <source>
        <dbReference type="ARBA" id="ARBA00022679"/>
    </source>
</evidence>
<dbReference type="Proteomes" id="UP000885750">
    <property type="component" value="Unassembled WGS sequence"/>
</dbReference>
<dbReference type="InterPro" id="IPR027417">
    <property type="entry name" value="P-loop_NTPase"/>
</dbReference>
<keyword evidence="7 13" id="KW-0808">Transferase</keyword>
<evidence type="ECO:0000256" key="9">
    <source>
        <dbReference type="ARBA" id="ARBA00022777"/>
    </source>
</evidence>
<sequence>MHHLHTSSLQRTLENIWYKNGKGKWFLLPFTLLYCLLNLIQHWKLTRRRSKIDIPVIIVGNISIGGTGKTPAVIYLIKRLKKAGYKPAVITRGYGGKSTKWPRLVTAQSDPKQVGDEAVLIAKRAAVPVVAGPERTVDIRYLRSKYDCDVIISDDGLQHYCLHRDIEIVLINAQRELGNGWCLPAGPLRENAHRLKNVDFVLYNDGFEQKNSKISAFSQRYQLSSVFSMQLSGDTLYSLFFNEKSMNLSDLLEEPIHAVTGIAHPDRFYKTLEKHGLNLTKHSFPDHYDFKPKDLEFYDDKIIIMTEKDAVKCSEFAHRNCWFLPVEAQMEDKFDDLLLDKLEKLSV</sequence>
<dbReference type="GO" id="GO:0009244">
    <property type="term" value="P:lipopolysaccharide core region biosynthetic process"/>
    <property type="evidence" value="ECO:0007669"/>
    <property type="project" value="TreeGrafter"/>
</dbReference>
<evidence type="ECO:0000256" key="3">
    <source>
        <dbReference type="ARBA" id="ARBA00012071"/>
    </source>
</evidence>
<keyword evidence="6 13" id="KW-0441">Lipid A biosynthesis</keyword>
<dbReference type="UniPathway" id="UPA00359">
    <property type="reaction ID" value="UER00482"/>
</dbReference>
<dbReference type="GO" id="GO:0005524">
    <property type="term" value="F:ATP binding"/>
    <property type="evidence" value="ECO:0007669"/>
    <property type="project" value="UniProtKB-UniRule"/>
</dbReference>
<dbReference type="Pfam" id="PF02606">
    <property type="entry name" value="LpxK"/>
    <property type="match status" value="1"/>
</dbReference>
<comment type="caution">
    <text evidence="15">The sequence shown here is derived from an EMBL/GenBank/DDBJ whole genome shotgun (WGS) entry which is preliminary data.</text>
</comment>
<proteinExistence type="inferred from homology"/>
<dbReference type="PANTHER" id="PTHR42724:SF1">
    <property type="entry name" value="TETRAACYLDISACCHARIDE 4'-KINASE, MITOCHONDRIAL-RELATED"/>
    <property type="match status" value="1"/>
</dbReference>
<dbReference type="HAMAP" id="MF_00409">
    <property type="entry name" value="LpxK"/>
    <property type="match status" value="1"/>
</dbReference>
<dbReference type="SUPFAM" id="SSF52540">
    <property type="entry name" value="P-loop containing nucleoside triphosphate hydrolases"/>
    <property type="match status" value="1"/>
</dbReference>
<evidence type="ECO:0000256" key="1">
    <source>
        <dbReference type="ARBA" id="ARBA00002274"/>
    </source>
</evidence>
<dbReference type="GO" id="GO:0009245">
    <property type="term" value="P:lipid A biosynthetic process"/>
    <property type="evidence" value="ECO:0007669"/>
    <property type="project" value="UniProtKB-UniRule"/>
</dbReference>
<evidence type="ECO:0000256" key="5">
    <source>
        <dbReference type="ARBA" id="ARBA00022516"/>
    </source>
</evidence>
<dbReference type="GO" id="GO:0009029">
    <property type="term" value="F:lipid-A 4'-kinase activity"/>
    <property type="evidence" value="ECO:0007669"/>
    <property type="project" value="UniProtKB-UniRule"/>
</dbReference>
<keyword evidence="14" id="KW-0812">Transmembrane</keyword>
<evidence type="ECO:0000313" key="15">
    <source>
        <dbReference type="EMBL" id="HFC91716.1"/>
    </source>
</evidence>
<accession>A0A7V2WU43</accession>
<comment type="pathway">
    <text evidence="2 13">Glycolipid biosynthesis; lipid IV(A) biosynthesis; lipid IV(A) from (3R)-3-hydroxytetradecanoyl-[acyl-carrier-protein] and UDP-N-acetyl-alpha-D-glucosamine: step 6/6.</text>
</comment>